<dbReference type="EMBL" id="JAWDGP010002483">
    <property type="protein sequence ID" value="KAK3782849.1"/>
    <property type="molecule type" value="Genomic_DNA"/>
</dbReference>
<evidence type="ECO:0000313" key="2">
    <source>
        <dbReference type="Proteomes" id="UP001283361"/>
    </source>
</evidence>
<reference evidence="1" key="1">
    <citation type="journal article" date="2023" name="G3 (Bethesda)">
        <title>A reference genome for the long-term kleptoplast-retaining sea slug Elysia crispata morphotype clarki.</title>
        <authorList>
            <person name="Eastman K.E."/>
            <person name="Pendleton A.L."/>
            <person name="Shaikh M.A."/>
            <person name="Suttiyut T."/>
            <person name="Ogas R."/>
            <person name="Tomko P."/>
            <person name="Gavelis G."/>
            <person name="Widhalm J.R."/>
            <person name="Wisecaver J.H."/>
        </authorList>
    </citation>
    <scope>NUCLEOTIDE SEQUENCE</scope>
    <source>
        <strain evidence="1">ECLA1</strain>
    </source>
</reference>
<name>A0AAE1DTY5_9GAST</name>
<proteinExistence type="predicted"/>
<protein>
    <submittedName>
        <fullName evidence="1">Uncharacterized protein</fullName>
    </submittedName>
</protein>
<comment type="caution">
    <text evidence="1">The sequence shown here is derived from an EMBL/GenBank/DDBJ whole genome shotgun (WGS) entry which is preliminary data.</text>
</comment>
<organism evidence="1 2">
    <name type="scientific">Elysia crispata</name>
    <name type="common">lettuce slug</name>
    <dbReference type="NCBI Taxonomy" id="231223"/>
    <lineage>
        <taxon>Eukaryota</taxon>
        <taxon>Metazoa</taxon>
        <taxon>Spiralia</taxon>
        <taxon>Lophotrochozoa</taxon>
        <taxon>Mollusca</taxon>
        <taxon>Gastropoda</taxon>
        <taxon>Heterobranchia</taxon>
        <taxon>Euthyneura</taxon>
        <taxon>Panpulmonata</taxon>
        <taxon>Sacoglossa</taxon>
        <taxon>Placobranchoidea</taxon>
        <taxon>Plakobranchidae</taxon>
        <taxon>Elysia</taxon>
    </lineage>
</organism>
<dbReference type="AlphaFoldDB" id="A0AAE1DTY5"/>
<keyword evidence="2" id="KW-1185">Reference proteome</keyword>
<gene>
    <name evidence="1" type="ORF">RRG08_002479</name>
</gene>
<accession>A0AAE1DTY5</accession>
<sequence length="113" mass="12626">MGGQIRSRRKQHKPGRRFQIPQIVFLPLVMVRRPAHHTHRPSVLLLNVLFLSPVSTIMSEENISNGIMWSTLEDIHTPGPVSDMENTTKDLSAVNRSLHVKKCPTGGPKSNLG</sequence>
<evidence type="ECO:0000313" key="1">
    <source>
        <dbReference type="EMBL" id="KAK3782849.1"/>
    </source>
</evidence>
<dbReference type="Proteomes" id="UP001283361">
    <property type="component" value="Unassembled WGS sequence"/>
</dbReference>